<dbReference type="Proteomes" id="UP000004431">
    <property type="component" value="Unassembled WGS sequence"/>
</dbReference>
<dbReference type="EMBL" id="AEDQ01000010">
    <property type="protein sequence ID" value="EFL44533.1"/>
    <property type="molecule type" value="Genomic_DNA"/>
</dbReference>
<proteinExistence type="predicted"/>
<accession>A0ABN0B1B5</accession>
<comment type="caution">
    <text evidence="1">The sequence shown here is derived from an EMBL/GenBank/DDBJ whole genome shotgun (WGS) entry which is preliminary data.</text>
</comment>
<evidence type="ECO:0000313" key="1">
    <source>
        <dbReference type="EMBL" id="EFL44533.1"/>
    </source>
</evidence>
<protein>
    <submittedName>
        <fullName evidence="1">Uncharacterized protein</fullName>
    </submittedName>
</protein>
<gene>
    <name evidence="1" type="ORF">HMPREF9248_1197</name>
</gene>
<reference evidence="1 2" key="1">
    <citation type="submission" date="2010-08" db="EMBL/GenBank/DDBJ databases">
        <authorList>
            <person name="Durkin A.S."/>
            <person name="Madupu R."/>
            <person name="Torralba M."/>
            <person name="Gillis M."/>
            <person name="Methe B."/>
            <person name="Sutton G."/>
            <person name="Nelson K.E."/>
        </authorList>
    </citation>
    <scope>NUCLEOTIDE SEQUENCE [LARGE SCALE GENOMIC DNA]</scope>
    <source>
        <strain evidence="1 2">PB189-T1-4</strain>
    </source>
</reference>
<keyword evidence="2" id="KW-1185">Reference proteome</keyword>
<organism evidence="1 2">
    <name type="scientific">Fannyhessea vaginae PB189-T1-4</name>
    <dbReference type="NCBI Taxonomy" id="866774"/>
    <lineage>
        <taxon>Bacteria</taxon>
        <taxon>Bacillati</taxon>
        <taxon>Actinomycetota</taxon>
        <taxon>Coriobacteriia</taxon>
        <taxon>Coriobacteriales</taxon>
        <taxon>Atopobiaceae</taxon>
        <taxon>Fannyhessea</taxon>
    </lineage>
</organism>
<evidence type="ECO:0000313" key="2">
    <source>
        <dbReference type="Proteomes" id="UP000004431"/>
    </source>
</evidence>
<name>A0ABN0B1B5_9ACTN</name>
<sequence length="52" mass="6183">MGIAYSIAVMHMRVHMQMPVHMQMRVQNTCAYNRTCATFALTRHLYNMVLYF</sequence>